<feature type="transmembrane region" description="Helical" evidence="10">
    <location>
        <begin position="160"/>
        <end position="180"/>
    </location>
</feature>
<sequence length="202" mass="22882">MLVYILIVILSYLLGNISSSYIISKYVFDSDIRTKGSKNPGTTNALRVFGFKAGLLTFFGDYFKGTIAVLIAYFMAGYFRVDIDLCRYLAALSVVIGHCWPVFLKFRGGKGVATTYGAMLAISPLSTLFAMLFFIILVTITRYVSVGSIFGVLLFPILMYIRADLLGVWFCILFFILVIYRHRENIKRLIRGEENKLKLSRK</sequence>
<dbReference type="UniPathway" id="UPA00085"/>
<keyword evidence="4 10" id="KW-0812">Transmembrane</keyword>
<dbReference type="PANTHER" id="PTHR30309:SF0">
    <property type="entry name" value="GLYCEROL-3-PHOSPHATE ACYLTRANSFERASE-RELATED"/>
    <property type="match status" value="1"/>
</dbReference>
<keyword evidence="6 10" id="KW-0443">Lipid metabolism</keyword>
<proteinExistence type="inferred from homology"/>
<dbReference type="eggNOG" id="COG0344">
    <property type="taxonomic scope" value="Bacteria"/>
</dbReference>
<keyword evidence="5 10" id="KW-1133">Transmembrane helix</keyword>
<dbReference type="STRING" id="1261.HMPREF3195_00666"/>
<evidence type="ECO:0000256" key="10">
    <source>
        <dbReference type="HAMAP-Rule" id="MF_01043"/>
    </source>
</evidence>
<keyword evidence="9 10" id="KW-1208">Phospholipid metabolism</keyword>
<dbReference type="PANTHER" id="PTHR30309">
    <property type="entry name" value="INNER MEMBRANE PROTEIN YGIH"/>
    <property type="match status" value="1"/>
</dbReference>
<evidence type="ECO:0000256" key="9">
    <source>
        <dbReference type="ARBA" id="ARBA00023264"/>
    </source>
</evidence>
<keyword evidence="11" id="KW-0012">Acyltransferase</keyword>
<comment type="subunit">
    <text evidence="10">Probably interacts with PlsX.</text>
</comment>
<evidence type="ECO:0000256" key="4">
    <source>
        <dbReference type="ARBA" id="ARBA00022692"/>
    </source>
</evidence>
<evidence type="ECO:0000256" key="6">
    <source>
        <dbReference type="ARBA" id="ARBA00023098"/>
    </source>
</evidence>
<feature type="transmembrane region" description="Helical" evidence="10">
    <location>
        <begin position="6"/>
        <end position="28"/>
    </location>
</feature>
<keyword evidence="1 10" id="KW-1003">Cell membrane</keyword>
<dbReference type="AlphaFoldDB" id="A0A135YVS8"/>
<keyword evidence="3 10" id="KW-0808">Transferase</keyword>
<comment type="pathway">
    <text evidence="10">Lipid metabolism; phospholipid metabolism.</text>
</comment>
<evidence type="ECO:0000256" key="5">
    <source>
        <dbReference type="ARBA" id="ARBA00022989"/>
    </source>
</evidence>
<keyword evidence="7 10" id="KW-0472">Membrane</keyword>
<gene>
    <name evidence="10" type="primary">plsY</name>
    <name evidence="11" type="ORF">HMPREF3195_00666</name>
</gene>
<dbReference type="GO" id="GO:0008654">
    <property type="term" value="P:phospholipid biosynthetic process"/>
    <property type="evidence" value="ECO:0007669"/>
    <property type="project" value="UniProtKB-UniRule"/>
</dbReference>
<organism evidence="11 12">
    <name type="scientific">Peptostreptococcus anaerobius</name>
    <dbReference type="NCBI Taxonomy" id="1261"/>
    <lineage>
        <taxon>Bacteria</taxon>
        <taxon>Bacillati</taxon>
        <taxon>Bacillota</taxon>
        <taxon>Clostridia</taxon>
        <taxon>Peptostreptococcales</taxon>
        <taxon>Peptostreptococcaceae</taxon>
        <taxon>Peptostreptococcus</taxon>
    </lineage>
</organism>
<evidence type="ECO:0000313" key="11">
    <source>
        <dbReference type="EMBL" id="KXI13505.1"/>
    </source>
</evidence>
<feature type="transmembrane region" description="Helical" evidence="10">
    <location>
        <begin position="88"/>
        <end position="106"/>
    </location>
</feature>
<reference evidence="11 12" key="1">
    <citation type="submission" date="2016-02" db="EMBL/GenBank/DDBJ databases">
        <authorList>
            <person name="Wen L."/>
            <person name="He K."/>
            <person name="Yang H."/>
        </authorList>
    </citation>
    <scope>NUCLEOTIDE SEQUENCE [LARGE SCALE GENOMIC DNA]</scope>
    <source>
        <strain evidence="11 12">MJR8628A</strain>
    </source>
</reference>
<feature type="transmembrane region" description="Helical" evidence="10">
    <location>
        <begin position="118"/>
        <end position="140"/>
    </location>
</feature>
<protein>
    <recommendedName>
        <fullName evidence="10">Glycerol-3-phosphate acyltransferase</fullName>
    </recommendedName>
    <alternativeName>
        <fullName evidence="10">Acyl-PO4 G3P acyltransferase</fullName>
    </alternativeName>
    <alternativeName>
        <fullName evidence="10">Acyl-phosphate--glycerol-3-phosphate acyltransferase</fullName>
    </alternativeName>
    <alternativeName>
        <fullName evidence="10">G3P acyltransferase</fullName>
        <shortName evidence="10">GPAT</shortName>
        <ecNumber evidence="10">2.3.1.275</ecNumber>
    </alternativeName>
    <alternativeName>
        <fullName evidence="10">Lysophosphatidic acid synthase</fullName>
        <shortName evidence="10">LPA synthase</shortName>
    </alternativeName>
</protein>
<name>A0A135YVS8_9FIRM</name>
<dbReference type="NCBIfam" id="TIGR00023">
    <property type="entry name" value="glycerol-3-phosphate 1-O-acyltransferase PlsY"/>
    <property type="match status" value="1"/>
</dbReference>
<comment type="catalytic activity">
    <reaction evidence="10">
        <text>an acyl phosphate + sn-glycerol 3-phosphate = a 1-acyl-sn-glycero-3-phosphate + phosphate</text>
        <dbReference type="Rhea" id="RHEA:34075"/>
        <dbReference type="ChEBI" id="CHEBI:43474"/>
        <dbReference type="ChEBI" id="CHEBI:57597"/>
        <dbReference type="ChEBI" id="CHEBI:57970"/>
        <dbReference type="ChEBI" id="CHEBI:59918"/>
        <dbReference type="EC" id="2.3.1.275"/>
    </reaction>
</comment>
<dbReference type="InterPro" id="IPR003811">
    <property type="entry name" value="G3P_acylTferase_PlsY"/>
</dbReference>
<evidence type="ECO:0000256" key="1">
    <source>
        <dbReference type="ARBA" id="ARBA00022475"/>
    </source>
</evidence>
<comment type="caution">
    <text evidence="11">The sequence shown here is derived from an EMBL/GenBank/DDBJ whole genome shotgun (WGS) entry which is preliminary data.</text>
</comment>
<dbReference type="PATRIC" id="fig|1261.5.peg.671"/>
<comment type="subcellular location">
    <subcellularLocation>
        <location evidence="10">Cell membrane</location>
        <topology evidence="10">Multi-pass membrane protein</topology>
    </subcellularLocation>
</comment>
<dbReference type="Proteomes" id="UP000070326">
    <property type="component" value="Unassembled WGS sequence"/>
</dbReference>
<evidence type="ECO:0000256" key="7">
    <source>
        <dbReference type="ARBA" id="ARBA00023136"/>
    </source>
</evidence>
<evidence type="ECO:0000313" key="12">
    <source>
        <dbReference type="Proteomes" id="UP000070326"/>
    </source>
</evidence>
<evidence type="ECO:0000256" key="8">
    <source>
        <dbReference type="ARBA" id="ARBA00023209"/>
    </source>
</evidence>
<dbReference type="GO" id="GO:0005886">
    <property type="term" value="C:plasma membrane"/>
    <property type="evidence" value="ECO:0007669"/>
    <property type="project" value="UniProtKB-SubCell"/>
</dbReference>
<dbReference type="Pfam" id="PF02660">
    <property type="entry name" value="G3P_acyltransf"/>
    <property type="match status" value="1"/>
</dbReference>
<dbReference type="EC" id="2.3.1.275" evidence="10"/>
<keyword evidence="8 10" id="KW-0594">Phospholipid biosynthesis</keyword>
<dbReference type="SMART" id="SM01207">
    <property type="entry name" value="G3P_acyltransf"/>
    <property type="match status" value="1"/>
</dbReference>
<feature type="transmembrane region" description="Helical" evidence="10">
    <location>
        <begin position="49"/>
        <end position="76"/>
    </location>
</feature>
<accession>A0A135YVS8</accession>
<dbReference type="EMBL" id="LSQZ01000021">
    <property type="protein sequence ID" value="KXI13505.1"/>
    <property type="molecule type" value="Genomic_DNA"/>
</dbReference>
<comment type="similarity">
    <text evidence="10">Belongs to the PlsY family.</text>
</comment>
<evidence type="ECO:0000256" key="2">
    <source>
        <dbReference type="ARBA" id="ARBA00022516"/>
    </source>
</evidence>
<dbReference type="GO" id="GO:0043772">
    <property type="term" value="F:acyl-phosphate glycerol-3-phosphate acyltransferase activity"/>
    <property type="evidence" value="ECO:0007669"/>
    <property type="project" value="UniProtKB-UniRule"/>
</dbReference>
<dbReference type="HAMAP" id="MF_01043">
    <property type="entry name" value="PlsY"/>
    <property type="match status" value="1"/>
</dbReference>
<dbReference type="RefSeq" id="WP_021935016.1">
    <property type="nucleotide sequence ID" value="NZ_JAWEAY010000008.1"/>
</dbReference>
<evidence type="ECO:0000256" key="3">
    <source>
        <dbReference type="ARBA" id="ARBA00022679"/>
    </source>
</evidence>
<comment type="function">
    <text evidence="10">Catalyzes the transfer of an acyl group from acyl-phosphate (acyl-PO(4)) to glycerol-3-phosphate (G3P) to form lysophosphatidic acid (LPA). This enzyme utilizes acyl-phosphate as fatty acyl donor, but not acyl-CoA or acyl-ACP.</text>
</comment>
<keyword evidence="2 10" id="KW-0444">Lipid biosynthesis</keyword>